<evidence type="ECO:0000256" key="5">
    <source>
        <dbReference type="ARBA" id="ARBA00022679"/>
    </source>
</evidence>
<accession>L2GWU4</accession>
<evidence type="ECO:0000256" key="6">
    <source>
        <dbReference type="ARBA" id="ARBA00022692"/>
    </source>
</evidence>
<feature type="transmembrane region" description="Helical" evidence="14">
    <location>
        <begin position="78"/>
        <end position="102"/>
    </location>
</feature>
<feature type="transmembrane region" description="Helical" evidence="14">
    <location>
        <begin position="47"/>
        <end position="66"/>
    </location>
</feature>
<evidence type="ECO:0000256" key="1">
    <source>
        <dbReference type="ARBA" id="ARBA00004477"/>
    </source>
</evidence>
<feature type="transmembrane region" description="Helical" evidence="14">
    <location>
        <begin position="224"/>
        <end position="246"/>
    </location>
</feature>
<dbReference type="PANTHER" id="PTHR10408:SF7">
    <property type="entry name" value="DIACYLGLYCEROL O-ACYLTRANSFERASE 1"/>
    <property type="match status" value="1"/>
</dbReference>
<name>L2GWU4_VAVCU</name>
<feature type="transmembrane region" description="Helical" evidence="14">
    <location>
        <begin position="9"/>
        <end position="27"/>
    </location>
</feature>
<dbReference type="GeneID" id="19878271"/>
<sequence length="386" mass="45606">MNNTKDHRGVINVLSLLLALFLIKEYYTLFDQRNVKNIYRLLHVHNPLFTCVIFVLIGTRSILLYARTNLPCLIVSEIIIYYLIYTQTHGIVSCNTTLLSMINFMKLYSFIFETTNCGKTVEHVMENGSSSATRSVDHSRNVQRTEEKQDDVPPEIELTYFIRFLFLPTLCFSDAARRRKRSVPALFHNLLMACIFFLLANFLVAFYIVPLLEQHTVFDFLTDISVFVRVSATSFIFWIAMFLFFFKYYLSFLAECTNYENKIFGEWWNAQYFRDFWRLWNIPTHDWLRRYVFAPFYLLFKSKWLSSLVVFIISGVLHEIVYILTFKKIGVVVFMSILSQFLFIYLEHALFGPGNLLFWFLFCFIGQPIFLLSLRKKILSVVSIKV</sequence>
<dbReference type="PANTHER" id="PTHR10408">
    <property type="entry name" value="STEROL O-ACYLTRANSFERASE"/>
    <property type="match status" value="1"/>
</dbReference>
<keyword evidence="10" id="KW-0012">Acyltransferase</keyword>
<gene>
    <name evidence="15" type="ORF">VCUG_00384</name>
</gene>
<feature type="transmembrane region" description="Helical" evidence="14">
    <location>
        <begin position="356"/>
        <end position="374"/>
    </location>
</feature>
<dbReference type="HOGENOM" id="CLU_716103_0_0_1"/>
<evidence type="ECO:0000256" key="3">
    <source>
        <dbReference type="ARBA" id="ARBA00009010"/>
    </source>
</evidence>
<feature type="compositionally biased region" description="Basic and acidic residues" evidence="13">
    <location>
        <begin position="135"/>
        <end position="149"/>
    </location>
</feature>
<evidence type="ECO:0000313" key="15">
    <source>
        <dbReference type="EMBL" id="ELA48146.1"/>
    </source>
</evidence>
<feature type="active site" evidence="12">
    <location>
        <position position="318"/>
    </location>
</feature>
<dbReference type="AlphaFoldDB" id="L2GWU4"/>
<dbReference type="Pfam" id="PF03062">
    <property type="entry name" value="MBOAT"/>
    <property type="match status" value="1"/>
</dbReference>
<dbReference type="OMA" id="HEYIIGD"/>
<dbReference type="VEuPathDB" id="MicrosporidiaDB:VCUG_00384"/>
<keyword evidence="6 14" id="KW-0812">Transmembrane</keyword>
<evidence type="ECO:0000256" key="14">
    <source>
        <dbReference type="SAM" id="Phobius"/>
    </source>
</evidence>
<comment type="function">
    <text evidence="11">Sterol O-acyltransferase that catalyzes the formation of stery esters.</text>
</comment>
<dbReference type="InParanoid" id="L2GWU4"/>
<evidence type="ECO:0000256" key="10">
    <source>
        <dbReference type="ARBA" id="ARBA00023315"/>
    </source>
</evidence>
<dbReference type="GO" id="GO:0019432">
    <property type="term" value="P:triglyceride biosynthetic process"/>
    <property type="evidence" value="ECO:0007669"/>
    <property type="project" value="TreeGrafter"/>
</dbReference>
<dbReference type="OrthoDB" id="10039049at2759"/>
<dbReference type="InterPro" id="IPR004299">
    <property type="entry name" value="MBOAT_fam"/>
</dbReference>
<comment type="pathway">
    <text evidence="2">Lipid metabolism.</text>
</comment>
<organism evidence="15 16">
    <name type="scientific">Vavraia culicis (isolate floridensis)</name>
    <name type="common">Microsporidian parasite</name>
    <dbReference type="NCBI Taxonomy" id="948595"/>
    <lineage>
        <taxon>Eukaryota</taxon>
        <taxon>Fungi</taxon>
        <taxon>Fungi incertae sedis</taxon>
        <taxon>Microsporidia</taxon>
        <taxon>Pleistophoridae</taxon>
        <taxon>Vavraia</taxon>
    </lineage>
</organism>
<feature type="transmembrane region" description="Helical" evidence="14">
    <location>
        <begin position="304"/>
        <end position="324"/>
    </location>
</feature>
<dbReference type="STRING" id="948595.L2GWU4"/>
<keyword evidence="16" id="KW-1185">Reference proteome</keyword>
<dbReference type="Proteomes" id="UP000011081">
    <property type="component" value="Unassembled WGS sequence"/>
</dbReference>
<dbReference type="InterPro" id="IPR014371">
    <property type="entry name" value="Oat_ACAT_DAG_ARE"/>
</dbReference>
<dbReference type="EMBL" id="GL877407">
    <property type="protein sequence ID" value="ELA48146.1"/>
    <property type="molecule type" value="Genomic_DNA"/>
</dbReference>
<evidence type="ECO:0000256" key="7">
    <source>
        <dbReference type="ARBA" id="ARBA00022824"/>
    </source>
</evidence>
<evidence type="ECO:0000256" key="11">
    <source>
        <dbReference type="ARBA" id="ARBA00023568"/>
    </source>
</evidence>
<keyword evidence="5" id="KW-0808">Transferase</keyword>
<keyword evidence="7" id="KW-0256">Endoplasmic reticulum</keyword>
<evidence type="ECO:0000313" key="16">
    <source>
        <dbReference type="Proteomes" id="UP000011081"/>
    </source>
</evidence>
<evidence type="ECO:0000256" key="4">
    <source>
        <dbReference type="ARBA" id="ARBA00013244"/>
    </source>
</evidence>
<feature type="region of interest" description="Disordered" evidence="13">
    <location>
        <begin position="128"/>
        <end position="149"/>
    </location>
</feature>
<evidence type="ECO:0000256" key="2">
    <source>
        <dbReference type="ARBA" id="ARBA00005189"/>
    </source>
</evidence>
<dbReference type="PIRSF" id="PIRSF000439">
    <property type="entry name" value="Oat_ACAT_DAG_ARE"/>
    <property type="match status" value="1"/>
</dbReference>
<dbReference type="GO" id="GO:0004144">
    <property type="term" value="F:diacylglycerol O-acyltransferase activity"/>
    <property type="evidence" value="ECO:0007669"/>
    <property type="project" value="UniProtKB-EC"/>
</dbReference>
<reference evidence="16" key="1">
    <citation type="submission" date="2011-03" db="EMBL/GenBank/DDBJ databases">
        <title>The genome sequence of Vavraia culicis strain floridensis.</title>
        <authorList>
            <consortium name="The Broad Institute Genome Sequencing Platform"/>
            <person name="Cuomo C."/>
            <person name="Becnel J."/>
            <person name="Sanscrainte N."/>
            <person name="Young S.K."/>
            <person name="Zeng Q."/>
            <person name="Gargeya S."/>
            <person name="Fitzgerald M."/>
            <person name="Haas B."/>
            <person name="Abouelleil A."/>
            <person name="Alvarado L."/>
            <person name="Arachchi H.M."/>
            <person name="Berlin A."/>
            <person name="Chapman S.B."/>
            <person name="Gearin G."/>
            <person name="Goldberg J."/>
            <person name="Griggs A."/>
            <person name="Gujja S."/>
            <person name="Hansen M."/>
            <person name="Heiman D."/>
            <person name="Howarth C."/>
            <person name="Larimer J."/>
            <person name="Lui A."/>
            <person name="MacDonald P.J.P."/>
            <person name="McCowen C."/>
            <person name="Montmayeur A."/>
            <person name="Murphy C."/>
            <person name="Neiman D."/>
            <person name="Pearson M."/>
            <person name="Priest M."/>
            <person name="Roberts A."/>
            <person name="Saif S."/>
            <person name="Shea T."/>
            <person name="Sisk P."/>
            <person name="Stolte C."/>
            <person name="Sykes S."/>
            <person name="Wortman J."/>
            <person name="Nusbaum C."/>
            <person name="Birren B."/>
        </authorList>
    </citation>
    <scope>NUCLEOTIDE SEQUENCE [LARGE SCALE GENOMIC DNA]</scope>
    <source>
        <strain evidence="16">floridensis</strain>
    </source>
</reference>
<comment type="subcellular location">
    <subcellularLocation>
        <location evidence="1">Endoplasmic reticulum membrane</location>
        <topology evidence="1">Multi-pass membrane protein</topology>
    </subcellularLocation>
</comment>
<keyword evidence="8 14" id="KW-1133">Transmembrane helix</keyword>
<feature type="transmembrane region" description="Helical" evidence="14">
    <location>
        <begin position="190"/>
        <end position="212"/>
    </location>
</feature>
<comment type="similarity">
    <text evidence="3">Belongs to the membrane-bound acyltransferase family. Sterol o-acyltransferase subfamily.</text>
</comment>
<keyword evidence="9 14" id="KW-0472">Membrane</keyword>
<dbReference type="GO" id="GO:0005789">
    <property type="term" value="C:endoplasmic reticulum membrane"/>
    <property type="evidence" value="ECO:0007669"/>
    <property type="project" value="UniProtKB-SubCell"/>
</dbReference>
<evidence type="ECO:0000256" key="8">
    <source>
        <dbReference type="ARBA" id="ARBA00022989"/>
    </source>
</evidence>
<evidence type="ECO:0000256" key="9">
    <source>
        <dbReference type="ARBA" id="ARBA00023136"/>
    </source>
</evidence>
<evidence type="ECO:0000256" key="13">
    <source>
        <dbReference type="SAM" id="MobiDB-lite"/>
    </source>
</evidence>
<dbReference type="RefSeq" id="XP_008073402.1">
    <property type="nucleotide sequence ID" value="XM_008075211.1"/>
</dbReference>
<dbReference type="FunCoup" id="L2GWU4">
    <property type="interactions" value="44"/>
</dbReference>
<dbReference type="EC" id="2.3.1.20" evidence="4"/>
<proteinExistence type="inferred from homology"/>
<evidence type="ECO:0000256" key="12">
    <source>
        <dbReference type="PIRSR" id="PIRSR000439-1"/>
    </source>
</evidence>
<protein>
    <recommendedName>
        <fullName evidence="4">diacylglycerol O-acyltransferase</fullName>
        <ecNumber evidence="4">2.3.1.20</ecNumber>
    </recommendedName>
</protein>